<dbReference type="Proteomes" id="UP000310168">
    <property type="component" value="Unassembled WGS sequence"/>
</dbReference>
<dbReference type="EMBL" id="SJDU01000275">
    <property type="protein sequence ID" value="TKZ32329.1"/>
    <property type="molecule type" value="Genomic_DNA"/>
</dbReference>
<sequence>MKRQIFKTALVLIALATISTGCSKIKTFSLVGTYNNDSLIMTVGASGDVNFRQIDNSVTLEGAAATIADLSYGSSGGSPILTPWDLGDEKTSYTFDYTEKISTSSYDQNLGQMVYTYSHDLNWKFEFTKNKETVNCKVTLTLPEDKGVSGSIDLSK</sequence>
<dbReference type="RefSeq" id="WP_137998875.1">
    <property type="nucleotide sequence ID" value="NZ_SJDU01000275.1"/>
</dbReference>
<accession>A0ABY2TQH7</accession>
<feature type="chain" id="PRO_5046918162" description="Lipoprotein" evidence="1">
    <location>
        <begin position="24"/>
        <end position="156"/>
    </location>
</feature>
<name>A0ABY2TQH7_9SPIR</name>
<evidence type="ECO:0000313" key="3">
    <source>
        <dbReference type="Proteomes" id="UP000310168"/>
    </source>
</evidence>
<dbReference type="PROSITE" id="PS51257">
    <property type="entry name" value="PROKAR_LIPOPROTEIN"/>
    <property type="match status" value="1"/>
</dbReference>
<feature type="signal peptide" evidence="1">
    <location>
        <begin position="1"/>
        <end position="23"/>
    </location>
</feature>
<evidence type="ECO:0000313" key="2">
    <source>
        <dbReference type="EMBL" id="TKZ32329.1"/>
    </source>
</evidence>
<comment type="caution">
    <text evidence="2">The sequence shown here is derived from an EMBL/GenBank/DDBJ whole genome shotgun (WGS) entry which is preliminary data.</text>
</comment>
<keyword evidence="1" id="KW-0732">Signal</keyword>
<evidence type="ECO:0000256" key="1">
    <source>
        <dbReference type="SAM" id="SignalP"/>
    </source>
</evidence>
<gene>
    <name evidence="2" type="ORF">EZH24_09270</name>
</gene>
<proteinExistence type="predicted"/>
<protein>
    <recommendedName>
        <fullName evidence="4">Lipoprotein</fullName>
    </recommendedName>
</protein>
<organism evidence="2 3">
    <name type="scientific">Brachyspira catarrhinii</name>
    <dbReference type="NCBI Taxonomy" id="2528966"/>
    <lineage>
        <taxon>Bacteria</taxon>
        <taxon>Pseudomonadati</taxon>
        <taxon>Spirochaetota</taxon>
        <taxon>Spirochaetia</taxon>
        <taxon>Brachyspirales</taxon>
        <taxon>Brachyspiraceae</taxon>
        <taxon>Brachyspira</taxon>
    </lineage>
</organism>
<evidence type="ECO:0008006" key="4">
    <source>
        <dbReference type="Google" id="ProtNLM"/>
    </source>
</evidence>
<keyword evidence="3" id="KW-1185">Reference proteome</keyword>
<reference evidence="2 3" key="1">
    <citation type="journal article" date="2019" name="Anaerobe">
        <title>Brachyspira catarrhinii sp. nov., an anaerobic intestinal spirochaete isolated from vervet monkeys may have been misidentified as Brachyspira aalborgi in previous studies.</title>
        <authorList>
            <person name="Phillips N.D."/>
            <person name="La T."/>
            <person name="Hampson D.J."/>
        </authorList>
    </citation>
    <scope>NUCLEOTIDE SEQUENCE [LARGE SCALE GENOMIC DNA]</scope>
    <source>
        <strain evidence="2 3">Z12</strain>
    </source>
</reference>